<evidence type="ECO:0000313" key="2">
    <source>
        <dbReference type="Proteomes" id="UP000828048"/>
    </source>
</evidence>
<proteinExistence type="predicted"/>
<name>A0ACB7Z721_9ERIC</name>
<accession>A0ACB7Z721</accession>
<sequence>MAFRTTKLVFYRGGYVSKEPNKAYVCGNVSPISDDPDLLSFFEMKALIKELRGPEYCEVYHKSPSQTMDDGLFCLIGDKVIVDMVKMHGDVIDLYVHDPSLVPKKHTLDNRLTLDNYVVDEGLIPAGPVEGNGPIQVSGKDDDEDEESKEEWESGDYTDDSDFSGFEESSEDDEEEEELNHPLRLSMRKVNLVIKVMTYNV</sequence>
<dbReference type="EMBL" id="CM037154">
    <property type="protein sequence ID" value="KAH7861182.1"/>
    <property type="molecule type" value="Genomic_DNA"/>
</dbReference>
<comment type="caution">
    <text evidence="1">The sequence shown here is derived from an EMBL/GenBank/DDBJ whole genome shotgun (WGS) entry which is preliminary data.</text>
</comment>
<reference evidence="1 2" key="1">
    <citation type="journal article" date="2021" name="Hortic Res">
        <title>High-quality reference genome and annotation aids understanding of berry development for evergreen blueberry (Vaccinium darrowii).</title>
        <authorList>
            <person name="Yu J."/>
            <person name="Hulse-Kemp A.M."/>
            <person name="Babiker E."/>
            <person name="Staton M."/>
        </authorList>
    </citation>
    <scope>NUCLEOTIDE SEQUENCE [LARGE SCALE GENOMIC DNA]</scope>
    <source>
        <strain evidence="2">cv. NJ 8807/NJ 8810</strain>
        <tissue evidence="1">Young leaf</tissue>
    </source>
</reference>
<organism evidence="1 2">
    <name type="scientific">Vaccinium darrowii</name>
    <dbReference type="NCBI Taxonomy" id="229202"/>
    <lineage>
        <taxon>Eukaryota</taxon>
        <taxon>Viridiplantae</taxon>
        <taxon>Streptophyta</taxon>
        <taxon>Embryophyta</taxon>
        <taxon>Tracheophyta</taxon>
        <taxon>Spermatophyta</taxon>
        <taxon>Magnoliopsida</taxon>
        <taxon>eudicotyledons</taxon>
        <taxon>Gunneridae</taxon>
        <taxon>Pentapetalae</taxon>
        <taxon>asterids</taxon>
        <taxon>Ericales</taxon>
        <taxon>Ericaceae</taxon>
        <taxon>Vaccinioideae</taxon>
        <taxon>Vaccinieae</taxon>
        <taxon>Vaccinium</taxon>
    </lineage>
</organism>
<evidence type="ECO:0000313" key="1">
    <source>
        <dbReference type="EMBL" id="KAH7861182.1"/>
    </source>
</evidence>
<protein>
    <submittedName>
        <fullName evidence="1">Uncharacterized protein</fullName>
    </submittedName>
</protein>
<dbReference type="Proteomes" id="UP000828048">
    <property type="component" value="Chromosome 4"/>
</dbReference>
<keyword evidence="2" id="KW-1185">Reference proteome</keyword>
<gene>
    <name evidence="1" type="ORF">Vadar_022735</name>
</gene>